<dbReference type="InterPro" id="IPR008166">
    <property type="entry name" value="Glyco_transf_92"/>
</dbReference>
<dbReference type="PANTHER" id="PTHR47024:SF1">
    <property type="entry name" value="GLYCOSYLTRANSFERASE FAMILY 92 PROTEIN"/>
    <property type="match status" value="1"/>
</dbReference>
<keyword evidence="8" id="KW-1185">Reference proteome</keyword>
<dbReference type="PANTHER" id="PTHR47024">
    <property type="entry name" value="BIOFILM ABSENT ON HEAD (AFTER YERSINIA EXPOSURE)-RELATED"/>
    <property type="match status" value="1"/>
</dbReference>
<dbReference type="GO" id="GO:0016020">
    <property type="term" value="C:membrane"/>
    <property type="evidence" value="ECO:0007669"/>
    <property type="project" value="UniProtKB-SubCell"/>
</dbReference>
<evidence type="ECO:0000256" key="5">
    <source>
        <dbReference type="ARBA" id="ARBA00023136"/>
    </source>
</evidence>
<evidence type="ECO:0000256" key="6">
    <source>
        <dbReference type="RuleBase" id="RU366017"/>
    </source>
</evidence>
<accession>A0A3P7IJY1</accession>
<evidence type="ECO:0000256" key="4">
    <source>
        <dbReference type="ARBA" id="ARBA00022679"/>
    </source>
</evidence>
<sequence length="183" mass="20627">MESVFFFMFTDWTKLIFAIEVWRAQGVDHVFVYYHSSSNHVYDVLIHYQNEGFITIVPWSLLPRSTFIDPNLSLYRLAHSLAHNDCVLRLNSEFGAVLDIDEVIVSRNEPLLSLVKKLFSKASVGALSFVHRSLILSPPLAGENFTFETMDFSGIQNATEFHLRGPPKVNSSSIITSLANAAC</sequence>
<evidence type="ECO:0000256" key="2">
    <source>
        <dbReference type="ARBA" id="ARBA00007647"/>
    </source>
</evidence>
<evidence type="ECO:0000256" key="1">
    <source>
        <dbReference type="ARBA" id="ARBA00004167"/>
    </source>
</evidence>
<dbReference type="EMBL" id="UYYB01001574">
    <property type="protein sequence ID" value="VDM65874.1"/>
    <property type="molecule type" value="Genomic_DNA"/>
</dbReference>
<comment type="subcellular location">
    <subcellularLocation>
        <location evidence="1">Membrane</location>
        <topology evidence="1">Single-pass membrane protein</topology>
    </subcellularLocation>
</comment>
<proteinExistence type="inferred from homology"/>
<gene>
    <name evidence="7" type="ORF">SVUK_LOCUS872</name>
</gene>
<keyword evidence="3 6" id="KW-0328">Glycosyltransferase</keyword>
<dbReference type="EC" id="2.4.1.-" evidence="6"/>
<dbReference type="Proteomes" id="UP000270094">
    <property type="component" value="Unassembled WGS sequence"/>
</dbReference>
<comment type="similarity">
    <text evidence="2 6">Belongs to the glycosyltransferase 92 family.</text>
</comment>
<evidence type="ECO:0000313" key="8">
    <source>
        <dbReference type="Proteomes" id="UP000270094"/>
    </source>
</evidence>
<dbReference type="Pfam" id="PF01697">
    <property type="entry name" value="Glyco_transf_92"/>
    <property type="match status" value="1"/>
</dbReference>
<name>A0A3P7IJY1_STRVU</name>
<dbReference type="GO" id="GO:0016757">
    <property type="term" value="F:glycosyltransferase activity"/>
    <property type="evidence" value="ECO:0007669"/>
    <property type="project" value="UniProtKB-UniRule"/>
</dbReference>
<keyword evidence="4 6" id="KW-0808">Transferase</keyword>
<keyword evidence="5" id="KW-0472">Membrane</keyword>
<dbReference type="OrthoDB" id="5777994at2759"/>
<evidence type="ECO:0000313" key="7">
    <source>
        <dbReference type="EMBL" id="VDM65874.1"/>
    </source>
</evidence>
<evidence type="ECO:0000256" key="3">
    <source>
        <dbReference type="ARBA" id="ARBA00022676"/>
    </source>
</evidence>
<organism evidence="7 8">
    <name type="scientific">Strongylus vulgaris</name>
    <name type="common">Blood worm</name>
    <dbReference type="NCBI Taxonomy" id="40348"/>
    <lineage>
        <taxon>Eukaryota</taxon>
        <taxon>Metazoa</taxon>
        <taxon>Ecdysozoa</taxon>
        <taxon>Nematoda</taxon>
        <taxon>Chromadorea</taxon>
        <taxon>Rhabditida</taxon>
        <taxon>Rhabditina</taxon>
        <taxon>Rhabditomorpha</taxon>
        <taxon>Strongyloidea</taxon>
        <taxon>Strongylidae</taxon>
        <taxon>Strongylus</taxon>
    </lineage>
</organism>
<reference evidence="7 8" key="1">
    <citation type="submission" date="2018-11" db="EMBL/GenBank/DDBJ databases">
        <authorList>
            <consortium name="Pathogen Informatics"/>
        </authorList>
    </citation>
    <scope>NUCLEOTIDE SEQUENCE [LARGE SCALE GENOMIC DNA]</scope>
</reference>
<protein>
    <recommendedName>
        <fullName evidence="6">Glycosyltransferase family 92 protein</fullName>
        <ecNumber evidence="6">2.4.1.-</ecNumber>
    </recommendedName>
</protein>
<dbReference type="AlphaFoldDB" id="A0A3P7IJY1"/>